<keyword evidence="7" id="KW-0843">Virulence</keyword>
<keyword evidence="6 9" id="KW-1133">Transmembrane helix</keyword>
<dbReference type="EMBL" id="SCWA01000016">
    <property type="protein sequence ID" value="TDL95258.1"/>
    <property type="molecule type" value="Genomic_DNA"/>
</dbReference>
<feature type="transmembrane region" description="Helical" evidence="9">
    <location>
        <begin position="90"/>
        <end position="106"/>
    </location>
</feature>
<evidence type="ECO:0000256" key="2">
    <source>
        <dbReference type="ARBA" id="ARBA00022654"/>
    </source>
</evidence>
<dbReference type="SMART" id="SM00793">
    <property type="entry name" value="AgrB"/>
    <property type="match status" value="1"/>
</dbReference>
<evidence type="ECO:0000313" key="11">
    <source>
        <dbReference type="Proteomes" id="UP000295310"/>
    </source>
</evidence>
<dbReference type="InterPro" id="IPR006741">
    <property type="entry name" value="AgrB"/>
</dbReference>
<reference evidence="10 11" key="1">
    <citation type="submission" date="2019-01" db="EMBL/GenBank/DDBJ databases">
        <title>Draft genome sequences of the type strains of six Macrococcus species.</title>
        <authorList>
            <person name="Mazhar S."/>
            <person name="Altermann E."/>
            <person name="Hill C."/>
            <person name="Mcauliffe O."/>
        </authorList>
    </citation>
    <scope>NUCLEOTIDE SEQUENCE [LARGE SCALE GENOMIC DNA]</scope>
    <source>
        <strain evidence="10 11">CCM4811</strain>
    </source>
</reference>
<dbReference type="GO" id="GO:0006508">
    <property type="term" value="P:proteolysis"/>
    <property type="evidence" value="ECO:0007669"/>
    <property type="project" value="UniProtKB-KW"/>
</dbReference>
<protein>
    <recommendedName>
        <fullName evidence="12">Accessory gene regulator protein B</fullName>
    </recommendedName>
</protein>
<evidence type="ECO:0000256" key="7">
    <source>
        <dbReference type="ARBA" id="ARBA00023026"/>
    </source>
</evidence>
<evidence type="ECO:0000313" key="10">
    <source>
        <dbReference type="EMBL" id="TDL95258.1"/>
    </source>
</evidence>
<accession>A0A4R6BBQ4</accession>
<dbReference type="AlphaFoldDB" id="A0A4R6BBQ4"/>
<dbReference type="OrthoDB" id="2183538at2"/>
<dbReference type="GO" id="GO:0008233">
    <property type="term" value="F:peptidase activity"/>
    <property type="evidence" value="ECO:0007669"/>
    <property type="project" value="UniProtKB-KW"/>
</dbReference>
<keyword evidence="3" id="KW-0645">Protease</keyword>
<keyword evidence="2" id="KW-0673">Quorum sensing</keyword>
<keyword evidence="1" id="KW-1003">Cell membrane</keyword>
<organism evidence="10 11">
    <name type="scientific">Macrococcus brunensis</name>
    <dbReference type="NCBI Taxonomy" id="198483"/>
    <lineage>
        <taxon>Bacteria</taxon>
        <taxon>Bacillati</taxon>
        <taxon>Bacillota</taxon>
        <taxon>Bacilli</taxon>
        <taxon>Bacillales</taxon>
        <taxon>Staphylococcaceae</taxon>
        <taxon>Macrococcus</taxon>
    </lineage>
</organism>
<gene>
    <name evidence="10" type="ORF">ERX27_08880</name>
</gene>
<feature type="transmembrane region" description="Helical" evidence="9">
    <location>
        <begin position="149"/>
        <end position="166"/>
    </location>
</feature>
<evidence type="ECO:0000256" key="5">
    <source>
        <dbReference type="ARBA" id="ARBA00022801"/>
    </source>
</evidence>
<evidence type="ECO:0000256" key="3">
    <source>
        <dbReference type="ARBA" id="ARBA00022670"/>
    </source>
</evidence>
<sequence>MLEQHLTELEQLKFRRGLRVIMKNLLISATIYLSSYLLGIFFHVLVAHGCYFMIRYFSFGAHLKNFWLCFVQSWLTFVGVPFLLVYKLDLRLLIPGLLAAAAICWLGPQPTRAQPIHAYMLEPLKLKVRVTVGILLLVSLIIPDGYRLMMYYGIIVQALTLVITYMRRN</sequence>
<keyword evidence="5" id="KW-0378">Hydrolase</keyword>
<dbReference type="RefSeq" id="WP_133432488.1">
    <property type="nucleotide sequence ID" value="NZ_SCWA01000016.1"/>
</dbReference>
<evidence type="ECO:0008006" key="12">
    <source>
        <dbReference type="Google" id="ProtNLM"/>
    </source>
</evidence>
<dbReference type="Pfam" id="PF04647">
    <property type="entry name" value="AgrB"/>
    <property type="match status" value="1"/>
</dbReference>
<feature type="transmembrane region" description="Helical" evidence="9">
    <location>
        <begin position="66"/>
        <end position="84"/>
    </location>
</feature>
<evidence type="ECO:0000256" key="9">
    <source>
        <dbReference type="SAM" id="Phobius"/>
    </source>
</evidence>
<evidence type="ECO:0000256" key="1">
    <source>
        <dbReference type="ARBA" id="ARBA00022475"/>
    </source>
</evidence>
<keyword evidence="11" id="KW-1185">Reference proteome</keyword>
<evidence type="ECO:0000256" key="4">
    <source>
        <dbReference type="ARBA" id="ARBA00022692"/>
    </source>
</evidence>
<comment type="caution">
    <text evidence="10">The sequence shown here is derived from an EMBL/GenBank/DDBJ whole genome shotgun (WGS) entry which is preliminary data.</text>
</comment>
<evidence type="ECO:0000256" key="6">
    <source>
        <dbReference type="ARBA" id="ARBA00022989"/>
    </source>
</evidence>
<keyword evidence="8 9" id="KW-0472">Membrane</keyword>
<dbReference type="GO" id="GO:0009372">
    <property type="term" value="P:quorum sensing"/>
    <property type="evidence" value="ECO:0007669"/>
    <property type="project" value="UniProtKB-KW"/>
</dbReference>
<evidence type="ECO:0000256" key="8">
    <source>
        <dbReference type="ARBA" id="ARBA00023136"/>
    </source>
</evidence>
<dbReference type="Proteomes" id="UP000295310">
    <property type="component" value="Unassembled WGS sequence"/>
</dbReference>
<name>A0A4R6BBQ4_9STAP</name>
<keyword evidence="4 9" id="KW-0812">Transmembrane</keyword>
<feature type="transmembrane region" description="Helical" evidence="9">
    <location>
        <begin position="31"/>
        <end position="54"/>
    </location>
</feature>
<proteinExistence type="predicted"/>
<dbReference type="GO" id="GO:0016020">
    <property type="term" value="C:membrane"/>
    <property type="evidence" value="ECO:0007669"/>
    <property type="project" value="InterPro"/>
</dbReference>